<organism evidence="2 3">
    <name type="scientific">Oesophagostomum dentatum</name>
    <name type="common">Nodular worm</name>
    <dbReference type="NCBI Taxonomy" id="61180"/>
    <lineage>
        <taxon>Eukaryota</taxon>
        <taxon>Metazoa</taxon>
        <taxon>Ecdysozoa</taxon>
        <taxon>Nematoda</taxon>
        <taxon>Chromadorea</taxon>
        <taxon>Rhabditida</taxon>
        <taxon>Rhabditina</taxon>
        <taxon>Rhabditomorpha</taxon>
        <taxon>Strongyloidea</taxon>
        <taxon>Strongylidae</taxon>
        <taxon>Oesophagostomum</taxon>
    </lineage>
</organism>
<dbReference type="Proteomes" id="UP000053660">
    <property type="component" value="Unassembled WGS sequence"/>
</dbReference>
<evidence type="ECO:0000313" key="3">
    <source>
        <dbReference type="Proteomes" id="UP000053660"/>
    </source>
</evidence>
<keyword evidence="3" id="KW-1185">Reference proteome</keyword>
<accession>A0A0B1TUC0</accession>
<evidence type="ECO:0000313" key="2">
    <source>
        <dbReference type="EMBL" id="KHJ99035.1"/>
    </source>
</evidence>
<name>A0A0B1TUC0_OESDE</name>
<evidence type="ECO:0000256" key="1">
    <source>
        <dbReference type="SAM" id="MobiDB-lite"/>
    </source>
</evidence>
<protein>
    <submittedName>
        <fullName evidence="2">Uncharacterized protein</fullName>
    </submittedName>
</protein>
<gene>
    <name evidence="2" type="ORF">OESDEN_00987</name>
</gene>
<feature type="region of interest" description="Disordered" evidence="1">
    <location>
        <begin position="1"/>
        <end position="33"/>
    </location>
</feature>
<proteinExistence type="predicted"/>
<dbReference type="EMBL" id="KN549251">
    <property type="protein sequence ID" value="KHJ99035.1"/>
    <property type="molecule type" value="Genomic_DNA"/>
</dbReference>
<reference evidence="2 3" key="1">
    <citation type="submission" date="2014-03" db="EMBL/GenBank/DDBJ databases">
        <title>Draft genome of the hookworm Oesophagostomum dentatum.</title>
        <authorList>
            <person name="Mitreva M."/>
        </authorList>
    </citation>
    <scope>NUCLEOTIDE SEQUENCE [LARGE SCALE GENOMIC DNA]</scope>
    <source>
        <strain evidence="2 3">OD-Hann</strain>
    </source>
</reference>
<sequence>MLSGRGEPTCGEAEERRRGAVTSTTSRAGCPPSNPSYYCYIDHQPSASMTPQPMRALSATLSELGDTNLVHGEDAKALRDATAHSIAEVWKNSKASTALLAQQSTKPIHNLSTAYTSYFRLWDPKLTCCLK</sequence>
<dbReference type="AlphaFoldDB" id="A0A0B1TUC0"/>
<dbReference type="OrthoDB" id="5872069at2759"/>